<dbReference type="RefSeq" id="WP_174405333.1">
    <property type="nucleotide sequence ID" value="NZ_BLVO01000013.1"/>
</dbReference>
<keyword evidence="3" id="KW-1185">Reference proteome</keyword>
<dbReference type="PROSITE" id="PS51352">
    <property type="entry name" value="THIOREDOXIN_2"/>
    <property type="match status" value="1"/>
</dbReference>
<evidence type="ECO:0000313" key="3">
    <source>
        <dbReference type="Proteomes" id="UP000503840"/>
    </source>
</evidence>
<dbReference type="Gene3D" id="3.40.30.10">
    <property type="entry name" value="Glutaredoxin"/>
    <property type="match status" value="1"/>
</dbReference>
<sequence length="182" mass="19832">MGWMASHPEIEPDESGRAAPGTTITDVHLSVLGGHADRGYLGLSEDAVHMSFAAIRAHYVVVQFFNCLCADCLRELTQMDALREELELKDLSGDNGVPLLRFIGIAVHDEARRVAAFRKKQKTGFPLFVDRSGTLLEGLGITAPPAACLLERTEQGVIVRALAAGSDREREAFVQMVRGLTE</sequence>
<dbReference type="EMBL" id="BLVO01000013">
    <property type="protein sequence ID" value="GFM33694.1"/>
    <property type="molecule type" value="Genomic_DNA"/>
</dbReference>
<protein>
    <recommendedName>
        <fullName evidence="1">Thioredoxin domain-containing protein</fullName>
    </recommendedName>
</protein>
<dbReference type="Pfam" id="PF00578">
    <property type="entry name" value="AhpC-TSA"/>
    <property type="match status" value="1"/>
</dbReference>
<evidence type="ECO:0000259" key="1">
    <source>
        <dbReference type="PROSITE" id="PS51352"/>
    </source>
</evidence>
<name>A0A7J0BKV2_9BACT</name>
<dbReference type="GO" id="GO:0016209">
    <property type="term" value="F:antioxidant activity"/>
    <property type="evidence" value="ECO:0007669"/>
    <property type="project" value="InterPro"/>
</dbReference>
<dbReference type="SUPFAM" id="SSF52833">
    <property type="entry name" value="Thioredoxin-like"/>
    <property type="match status" value="1"/>
</dbReference>
<dbReference type="AlphaFoldDB" id="A0A7J0BKV2"/>
<reference evidence="2 3" key="1">
    <citation type="submission" date="2020-05" db="EMBL/GenBank/DDBJ databases">
        <title>Draft genome sequence of Desulfovibrio sp. strain HN2T.</title>
        <authorList>
            <person name="Ueno A."/>
            <person name="Tamazawa S."/>
            <person name="Tamamura S."/>
            <person name="Murakami T."/>
            <person name="Kiyama T."/>
            <person name="Inomata H."/>
            <person name="Amano Y."/>
            <person name="Miyakawa K."/>
            <person name="Tamaki H."/>
            <person name="Naganuma T."/>
            <person name="Kaneko K."/>
        </authorList>
    </citation>
    <scope>NUCLEOTIDE SEQUENCE [LARGE SCALE GENOMIC DNA]</scope>
    <source>
        <strain evidence="2 3">HN2</strain>
    </source>
</reference>
<comment type="caution">
    <text evidence="2">The sequence shown here is derived from an EMBL/GenBank/DDBJ whole genome shotgun (WGS) entry which is preliminary data.</text>
</comment>
<dbReference type="InterPro" id="IPR000866">
    <property type="entry name" value="AhpC/TSA"/>
</dbReference>
<feature type="domain" description="Thioredoxin" evidence="1">
    <location>
        <begin position="13"/>
        <end position="182"/>
    </location>
</feature>
<proteinExistence type="predicted"/>
<organism evidence="2 3">
    <name type="scientific">Desulfovibrio subterraneus</name>
    <dbReference type="NCBI Taxonomy" id="2718620"/>
    <lineage>
        <taxon>Bacteria</taxon>
        <taxon>Pseudomonadati</taxon>
        <taxon>Thermodesulfobacteriota</taxon>
        <taxon>Desulfovibrionia</taxon>
        <taxon>Desulfovibrionales</taxon>
        <taxon>Desulfovibrionaceae</taxon>
        <taxon>Desulfovibrio</taxon>
    </lineage>
</organism>
<dbReference type="InterPro" id="IPR036249">
    <property type="entry name" value="Thioredoxin-like_sf"/>
</dbReference>
<gene>
    <name evidence="2" type="ORF">DSM101010T_20590</name>
</gene>
<dbReference type="InterPro" id="IPR013766">
    <property type="entry name" value="Thioredoxin_domain"/>
</dbReference>
<evidence type="ECO:0000313" key="2">
    <source>
        <dbReference type="EMBL" id="GFM33694.1"/>
    </source>
</evidence>
<accession>A0A7J0BKV2</accession>
<dbReference type="Proteomes" id="UP000503840">
    <property type="component" value="Unassembled WGS sequence"/>
</dbReference>
<dbReference type="GO" id="GO:0016491">
    <property type="term" value="F:oxidoreductase activity"/>
    <property type="evidence" value="ECO:0007669"/>
    <property type="project" value="InterPro"/>
</dbReference>